<keyword evidence="1" id="KW-0732">Signal</keyword>
<keyword evidence="4" id="KW-1185">Reference proteome</keyword>
<gene>
    <name evidence="3" type="ORF">V565_089940</name>
</gene>
<evidence type="ECO:0000313" key="4">
    <source>
        <dbReference type="Proteomes" id="UP000027456"/>
    </source>
</evidence>
<dbReference type="STRING" id="1423351.A0A074SIW3"/>
<reference evidence="3 4" key="1">
    <citation type="submission" date="2013-12" db="EMBL/GenBank/DDBJ databases">
        <authorList>
            <person name="Cubeta M."/>
            <person name="Pakala S."/>
            <person name="Fedorova N."/>
            <person name="Thomas E."/>
            <person name="Dean R."/>
            <person name="Jabaji S."/>
            <person name="Neate S."/>
            <person name="Toda T."/>
            <person name="Tavantzis S."/>
            <person name="Vilgalys R."/>
            <person name="Bharathan N."/>
            <person name="Pakala S."/>
            <person name="Losada L.S."/>
            <person name="Zafar N."/>
            <person name="Nierman W."/>
        </authorList>
    </citation>
    <scope>NUCLEOTIDE SEQUENCE [LARGE SCALE GENOMIC DNA]</scope>
    <source>
        <strain evidence="3 4">123E</strain>
    </source>
</reference>
<evidence type="ECO:0000259" key="2">
    <source>
        <dbReference type="PROSITE" id="PS51752"/>
    </source>
</evidence>
<dbReference type="Proteomes" id="UP000027456">
    <property type="component" value="Unassembled WGS sequence"/>
</dbReference>
<dbReference type="AlphaFoldDB" id="A0A074SIW3"/>
<dbReference type="HOGENOM" id="CLU_1361088_0_0_1"/>
<sequence>MKYTIMLQLVSFLAAGTLSMAYVANIPPASVPGSNPPPPAPGGVPPVGNKYITPGSSQTYGAPGTSVFNDGANDAIAGNANLTSLVLRGEKRLDAITFNLNSQQFRHGGWGGKDSTLNLAFGDCLTKMEVCWAVKDSMRIFYAHAKTAAGHEVSVGIKTSNCATVPVPEGHGIVAGLGKAKEEIDQLGFIFRPCIPLYIAQ</sequence>
<dbReference type="Pfam" id="PF01419">
    <property type="entry name" value="Jacalin"/>
    <property type="match status" value="1"/>
</dbReference>
<dbReference type="InterPro" id="IPR001229">
    <property type="entry name" value="Jacalin-like_lectin_dom"/>
</dbReference>
<feature type="signal peptide" evidence="1">
    <location>
        <begin position="1"/>
        <end position="21"/>
    </location>
</feature>
<feature type="chain" id="PRO_5001698724" description="Jacalin-type lectin domain-containing protein" evidence="1">
    <location>
        <begin position="22"/>
        <end position="201"/>
    </location>
</feature>
<dbReference type="Gene3D" id="2.100.10.30">
    <property type="entry name" value="Jacalin-like lectin domain"/>
    <property type="match status" value="1"/>
</dbReference>
<protein>
    <recommendedName>
        <fullName evidence="2">Jacalin-type lectin domain-containing protein</fullName>
    </recommendedName>
</protein>
<dbReference type="PROSITE" id="PS51752">
    <property type="entry name" value="JACALIN_LECTIN"/>
    <property type="match status" value="1"/>
</dbReference>
<dbReference type="SUPFAM" id="SSF51101">
    <property type="entry name" value="Mannose-binding lectins"/>
    <property type="match status" value="1"/>
</dbReference>
<comment type="caution">
    <text evidence="3">The sequence shown here is derived from an EMBL/GenBank/DDBJ whole genome shotgun (WGS) entry which is preliminary data.</text>
</comment>
<dbReference type="InterPro" id="IPR036404">
    <property type="entry name" value="Jacalin-like_lectin_dom_sf"/>
</dbReference>
<name>A0A074SIW3_9AGAM</name>
<evidence type="ECO:0000313" key="3">
    <source>
        <dbReference type="EMBL" id="KEP49942.1"/>
    </source>
</evidence>
<accession>A0A074SIW3</accession>
<dbReference type="OrthoDB" id="129055at2759"/>
<evidence type="ECO:0000256" key="1">
    <source>
        <dbReference type="SAM" id="SignalP"/>
    </source>
</evidence>
<organism evidence="3 4">
    <name type="scientific">Rhizoctonia solani 123E</name>
    <dbReference type="NCBI Taxonomy" id="1423351"/>
    <lineage>
        <taxon>Eukaryota</taxon>
        <taxon>Fungi</taxon>
        <taxon>Dikarya</taxon>
        <taxon>Basidiomycota</taxon>
        <taxon>Agaricomycotina</taxon>
        <taxon>Agaricomycetes</taxon>
        <taxon>Cantharellales</taxon>
        <taxon>Ceratobasidiaceae</taxon>
        <taxon>Rhizoctonia</taxon>
    </lineage>
</organism>
<proteinExistence type="predicted"/>
<dbReference type="EMBL" id="AZST01000305">
    <property type="protein sequence ID" value="KEP49942.1"/>
    <property type="molecule type" value="Genomic_DNA"/>
</dbReference>
<feature type="domain" description="Jacalin-type lectin" evidence="2">
    <location>
        <begin position="54"/>
        <end position="193"/>
    </location>
</feature>